<evidence type="ECO:0000256" key="1">
    <source>
        <dbReference type="SAM" id="SignalP"/>
    </source>
</evidence>
<evidence type="ECO:0000313" key="3">
    <source>
        <dbReference type="Proteomes" id="UP000320776"/>
    </source>
</evidence>
<keyword evidence="1" id="KW-0732">Signal</keyword>
<dbReference type="EMBL" id="CP036259">
    <property type="protein sequence ID" value="QDR82595.1"/>
    <property type="molecule type" value="Genomic_DNA"/>
</dbReference>
<organism evidence="2 3">
    <name type="scientific">Sporomusa termitida</name>
    <dbReference type="NCBI Taxonomy" id="2377"/>
    <lineage>
        <taxon>Bacteria</taxon>
        <taxon>Bacillati</taxon>
        <taxon>Bacillota</taxon>
        <taxon>Negativicutes</taxon>
        <taxon>Selenomonadales</taxon>
        <taxon>Sporomusaceae</taxon>
        <taxon>Sporomusa</taxon>
    </lineage>
</organism>
<dbReference type="OrthoDB" id="1682265at2"/>
<dbReference type="Proteomes" id="UP000320776">
    <property type="component" value="Chromosome"/>
</dbReference>
<dbReference type="KEGG" id="sted:SPTER_40230"/>
<keyword evidence="3" id="KW-1185">Reference proteome</keyword>
<name>A0A517DZ02_9FIRM</name>
<accession>A0A517DZ02</accession>
<protein>
    <submittedName>
        <fullName evidence="2">Uncharacterized protein</fullName>
    </submittedName>
</protein>
<evidence type="ECO:0000313" key="2">
    <source>
        <dbReference type="EMBL" id="QDR82595.1"/>
    </source>
</evidence>
<feature type="chain" id="PRO_5022112184" evidence="1">
    <location>
        <begin position="26"/>
        <end position="249"/>
    </location>
</feature>
<gene>
    <name evidence="2" type="ORF">SPTER_40230</name>
</gene>
<proteinExistence type="predicted"/>
<reference evidence="2 3" key="1">
    <citation type="submission" date="2019-02" db="EMBL/GenBank/DDBJ databases">
        <title>Closed genome of Sporomusa termitida DSM 4440.</title>
        <authorList>
            <person name="Poehlein A."/>
            <person name="Daniel R."/>
        </authorList>
    </citation>
    <scope>NUCLEOTIDE SEQUENCE [LARGE SCALE GENOMIC DNA]</scope>
    <source>
        <strain evidence="2 3">DSM 4440</strain>
    </source>
</reference>
<feature type="signal peptide" evidence="1">
    <location>
        <begin position="1"/>
        <end position="25"/>
    </location>
</feature>
<dbReference type="AlphaFoldDB" id="A0A517DZ02"/>
<dbReference type="RefSeq" id="WP_144351969.1">
    <property type="nucleotide sequence ID" value="NZ_CP036259.1"/>
</dbReference>
<sequence>MNKSSLLIMTLTCLLLFTGSTTAHAAKTVSWQIEKIGLYSIPENWQTTDLLFLFAKVITEAREKARANKPAPAKPGPPADPLVLLNNINMQLYQITANDGKAYRTAVLLFYRDDKPMSARDKAYFTRELSAAERQSLESTITATTRLIAKELAAGYKQSKTGAAFFEVSRPDYLTINDRPAYGLSARVLLSVYGINIPSYVKGYTFNDNGYIATAVLLTTDSERSYWEPQVRKMFRTFAPAKSAVTIKQ</sequence>